<keyword evidence="6 9" id="KW-1015">Disulfide bond</keyword>
<accession>A0A3Q3GQ48</accession>
<dbReference type="PANTHER" id="PTHR10225:SF2">
    <property type="entry name" value="LYMPHATIC VESSEL ENDOTHELIAL HYALURONIC ACID RECEPTOR 1"/>
    <property type="match status" value="1"/>
</dbReference>
<evidence type="ECO:0000313" key="13">
    <source>
        <dbReference type="Ensembl" id="ENSLBEP00000036247.1"/>
    </source>
</evidence>
<evidence type="ECO:0000256" key="2">
    <source>
        <dbReference type="ARBA" id="ARBA00022692"/>
    </source>
</evidence>
<dbReference type="AlphaFoldDB" id="A0A3Q3GQ48"/>
<feature type="chain" id="PRO_5018699491" evidence="11">
    <location>
        <begin position="20"/>
        <end position="274"/>
    </location>
</feature>
<keyword evidence="8" id="KW-0325">Glycoprotein</keyword>
<keyword evidence="14" id="KW-1185">Reference proteome</keyword>
<dbReference type="Ensembl" id="ENSLBET00000037767.1">
    <property type="protein sequence ID" value="ENSLBEP00000036247.1"/>
    <property type="gene ID" value="ENSLBEG00000027140.1"/>
</dbReference>
<organism evidence="13 14">
    <name type="scientific">Labrus bergylta</name>
    <name type="common">ballan wrasse</name>
    <dbReference type="NCBI Taxonomy" id="56723"/>
    <lineage>
        <taxon>Eukaryota</taxon>
        <taxon>Metazoa</taxon>
        <taxon>Chordata</taxon>
        <taxon>Craniata</taxon>
        <taxon>Vertebrata</taxon>
        <taxon>Euteleostomi</taxon>
        <taxon>Actinopterygii</taxon>
        <taxon>Neopterygii</taxon>
        <taxon>Teleostei</taxon>
        <taxon>Neoteleostei</taxon>
        <taxon>Acanthomorphata</taxon>
        <taxon>Eupercaria</taxon>
        <taxon>Labriformes</taxon>
        <taxon>Labridae</taxon>
        <taxon>Labrus</taxon>
    </lineage>
</organism>
<dbReference type="SUPFAM" id="SSF56436">
    <property type="entry name" value="C-type lectin-like"/>
    <property type="match status" value="1"/>
</dbReference>
<dbReference type="InterPro" id="IPR000538">
    <property type="entry name" value="Link_dom"/>
</dbReference>
<dbReference type="InParanoid" id="A0A3Q3GQ48"/>
<evidence type="ECO:0000256" key="6">
    <source>
        <dbReference type="ARBA" id="ARBA00023157"/>
    </source>
</evidence>
<dbReference type="PROSITE" id="PS01241">
    <property type="entry name" value="LINK_1"/>
    <property type="match status" value="1"/>
</dbReference>
<dbReference type="GO" id="GO:0005886">
    <property type="term" value="C:plasma membrane"/>
    <property type="evidence" value="ECO:0007669"/>
    <property type="project" value="TreeGrafter"/>
</dbReference>
<dbReference type="InterPro" id="IPR016186">
    <property type="entry name" value="C-type_lectin-like/link_sf"/>
</dbReference>
<proteinExistence type="predicted"/>
<evidence type="ECO:0000256" key="10">
    <source>
        <dbReference type="SAM" id="MobiDB-lite"/>
    </source>
</evidence>
<reference evidence="13" key="2">
    <citation type="submission" date="2025-09" db="UniProtKB">
        <authorList>
            <consortium name="Ensembl"/>
        </authorList>
    </citation>
    <scope>IDENTIFICATION</scope>
</reference>
<dbReference type="Proteomes" id="UP000261660">
    <property type="component" value="Unplaced"/>
</dbReference>
<dbReference type="SMART" id="SM00445">
    <property type="entry name" value="LINK"/>
    <property type="match status" value="1"/>
</dbReference>
<feature type="disulfide bond" evidence="9">
    <location>
        <begin position="90"/>
        <end position="111"/>
    </location>
</feature>
<feature type="region of interest" description="Disordered" evidence="10">
    <location>
        <begin position="159"/>
        <end position="185"/>
    </location>
</feature>
<evidence type="ECO:0000256" key="5">
    <source>
        <dbReference type="ARBA" id="ARBA00023136"/>
    </source>
</evidence>
<evidence type="ECO:0000259" key="12">
    <source>
        <dbReference type="PROSITE" id="PS50963"/>
    </source>
</evidence>
<protein>
    <submittedName>
        <fullName evidence="13">Lymphatic vessel endothelial hyaluronan receptor 1</fullName>
    </submittedName>
</protein>
<keyword evidence="5" id="KW-0472">Membrane</keyword>
<name>A0A3Q3GQ48_9LABR</name>
<evidence type="ECO:0000256" key="7">
    <source>
        <dbReference type="ARBA" id="ARBA00023170"/>
    </source>
</evidence>
<evidence type="ECO:0000256" key="4">
    <source>
        <dbReference type="ARBA" id="ARBA00022989"/>
    </source>
</evidence>
<dbReference type="InterPro" id="IPR043210">
    <property type="entry name" value="CD44_antigen-like"/>
</dbReference>
<dbReference type="PANTHER" id="PTHR10225">
    <property type="entry name" value="HYALURONAN RECEPTOR"/>
    <property type="match status" value="1"/>
</dbReference>
<dbReference type="Pfam" id="PF00193">
    <property type="entry name" value="Xlink"/>
    <property type="match status" value="1"/>
</dbReference>
<dbReference type="GeneTree" id="ENSGT00530000063822"/>
<evidence type="ECO:0000256" key="11">
    <source>
        <dbReference type="SAM" id="SignalP"/>
    </source>
</evidence>
<comment type="caution">
    <text evidence="9">Lacks conserved residue(s) required for the propagation of feature annotation.</text>
</comment>
<dbReference type="GO" id="GO:0004888">
    <property type="term" value="F:transmembrane signaling receptor activity"/>
    <property type="evidence" value="ECO:0007669"/>
    <property type="project" value="TreeGrafter"/>
</dbReference>
<evidence type="ECO:0000256" key="8">
    <source>
        <dbReference type="ARBA" id="ARBA00023180"/>
    </source>
</evidence>
<keyword evidence="2" id="KW-0812">Transmembrane</keyword>
<reference evidence="13" key="1">
    <citation type="submission" date="2025-08" db="UniProtKB">
        <authorList>
            <consortium name="Ensembl"/>
        </authorList>
    </citation>
    <scope>IDENTIFICATION</scope>
</reference>
<dbReference type="STRING" id="56723.ENSLBEP00000036247"/>
<dbReference type="GO" id="GO:0007155">
    <property type="term" value="P:cell adhesion"/>
    <property type="evidence" value="ECO:0007669"/>
    <property type="project" value="InterPro"/>
</dbReference>
<evidence type="ECO:0000256" key="1">
    <source>
        <dbReference type="ARBA" id="ARBA00004167"/>
    </source>
</evidence>
<evidence type="ECO:0000313" key="14">
    <source>
        <dbReference type="Proteomes" id="UP000261660"/>
    </source>
</evidence>
<evidence type="ECO:0000256" key="9">
    <source>
        <dbReference type="PROSITE-ProRule" id="PRU00323"/>
    </source>
</evidence>
<feature type="domain" description="Link" evidence="12">
    <location>
        <begin position="40"/>
        <end position="135"/>
    </location>
</feature>
<comment type="subcellular location">
    <subcellularLocation>
        <location evidence="1">Membrane</location>
        <topology evidence="1">Single-pass membrane protein</topology>
    </subcellularLocation>
</comment>
<dbReference type="Gene3D" id="3.10.100.10">
    <property type="entry name" value="Mannose-Binding Protein A, subunit A"/>
    <property type="match status" value="1"/>
</dbReference>
<feature type="signal peptide" evidence="11">
    <location>
        <begin position="1"/>
        <end position="19"/>
    </location>
</feature>
<dbReference type="PRINTS" id="PR01265">
    <property type="entry name" value="LINKMODULE"/>
</dbReference>
<dbReference type="GO" id="GO:0005540">
    <property type="term" value="F:hyaluronic acid binding"/>
    <property type="evidence" value="ECO:0007669"/>
    <property type="project" value="InterPro"/>
</dbReference>
<dbReference type="PROSITE" id="PS50963">
    <property type="entry name" value="LINK_2"/>
    <property type="match status" value="1"/>
</dbReference>
<keyword evidence="7" id="KW-0675">Receptor</keyword>
<keyword evidence="4" id="KW-1133">Transmembrane helix</keyword>
<dbReference type="InterPro" id="IPR016187">
    <property type="entry name" value="CTDL_fold"/>
</dbReference>
<feature type="compositionally biased region" description="Low complexity" evidence="10">
    <location>
        <begin position="159"/>
        <end position="177"/>
    </location>
</feature>
<sequence>MTMLCLCITLLMSIASVTSDQNINTSHIRVFPGTNQSVAGVFQVSFINQHNKPEYVYNASEARQLCSSLGVKLASKSEVRTALSRGFETCRYGWIDEHFAVIPRIKALSNCGQNQTGLLTWRTSVTETFDVFCFNESDAAIQLRDTTTDSSSRYSTQTLLSLSSSTSPPSSSSTPETSESEEKSALFVGRAQGSSGGMRVFFFLTGSIINKLKNIFHVTFFCTADVFMNCMFCFRKGYSHHHNLCPFPDCSSHPGILKTVSEFPYKKTTQNKTV</sequence>
<evidence type="ECO:0000256" key="3">
    <source>
        <dbReference type="ARBA" id="ARBA00022729"/>
    </source>
</evidence>
<keyword evidence="3 11" id="KW-0732">Signal</keyword>